<gene>
    <name evidence="4" type="ORF">BST27_21660</name>
</gene>
<dbReference type="Gene3D" id="2.60.40.790">
    <property type="match status" value="1"/>
</dbReference>
<dbReference type="OrthoDB" id="5242916at2"/>
<sequence length="143" mass="16099">MLMRTDPFRDLDRFAQQVLGTAARPAAMPMDAWRDGTEVVIEFDLPGVNADSLDLEIERNVVTLRAERPQVDADREMLAQERPRGVFHRQLVLGDSLDTEKIRASYEDGVLRLHIPVSEEAQARKIEITRGGDHGEEHKAIAA</sequence>
<organism evidence="4 5">
    <name type="scientific">Mycobacterium intermedium</name>
    <dbReference type="NCBI Taxonomy" id="28445"/>
    <lineage>
        <taxon>Bacteria</taxon>
        <taxon>Bacillati</taxon>
        <taxon>Actinomycetota</taxon>
        <taxon>Actinomycetes</taxon>
        <taxon>Mycobacteriales</taxon>
        <taxon>Mycobacteriaceae</taxon>
        <taxon>Mycobacterium</taxon>
        <taxon>Mycobacterium simiae complex</taxon>
    </lineage>
</organism>
<keyword evidence="5" id="KW-1185">Reference proteome</keyword>
<evidence type="ECO:0000313" key="5">
    <source>
        <dbReference type="Proteomes" id="UP000192739"/>
    </source>
</evidence>
<dbReference type="InterPro" id="IPR002068">
    <property type="entry name" value="A-crystallin/Hsp20_dom"/>
</dbReference>
<dbReference type="InterPro" id="IPR008978">
    <property type="entry name" value="HSP20-like_chaperone"/>
</dbReference>
<evidence type="ECO:0000256" key="2">
    <source>
        <dbReference type="RuleBase" id="RU003616"/>
    </source>
</evidence>
<dbReference type="CDD" id="cd06464">
    <property type="entry name" value="ACD_sHsps-like"/>
    <property type="match status" value="1"/>
</dbReference>
<evidence type="ECO:0000256" key="1">
    <source>
        <dbReference type="PROSITE-ProRule" id="PRU00285"/>
    </source>
</evidence>
<comment type="similarity">
    <text evidence="1 2">Belongs to the small heat shock protein (HSP20) family.</text>
</comment>
<dbReference type="AlphaFoldDB" id="A0A1E3SAR7"/>
<dbReference type="InterPro" id="IPR031107">
    <property type="entry name" value="Small_HSP"/>
</dbReference>
<evidence type="ECO:0000313" key="4">
    <source>
        <dbReference type="EMBL" id="ORA97924.1"/>
    </source>
</evidence>
<dbReference type="PANTHER" id="PTHR11527">
    <property type="entry name" value="HEAT-SHOCK PROTEIN 20 FAMILY MEMBER"/>
    <property type="match status" value="1"/>
</dbReference>
<reference evidence="4 5" key="1">
    <citation type="submission" date="2017-02" db="EMBL/GenBank/DDBJ databases">
        <title>The new phylogeny of genus Mycobacterium.</title>
        <authorList>
            <person name="Tortoli E."/>
            <person name="Trovato A."/>
            <person name="Cirillo D.M."/>
        </authorList>
    </citation>
    <scope>NUCLEOTIDE SEQUENCE [LARGE SCALE GENOMIC DNA]</scope>
    <source>
        <strain evidence="4 5">DSM 44049</strain>
    </source>
</reference>
<proteinExistence type="inferred from homology"/>
<accession>A0A1E3SAR7</accession>
<dbReference type="EMBL" id="MVHT01000070">
    <property type="protein sequence ID" value="ORA97924.1"/>
    <property type="molecule type" value="Genomic_DNA"/>
</dbReference>
<protein>
    <recommendedName>
        <fullName evidence="3">SHSP domain-containing protein</fullName>
    </recommendedName>
</protein>
<dbReference type="SUPFAM" id="SSF49764">
    <property type="entry name" value="HSP20-like chaperones"/>
    <property type="match status" value="1"/>
</dbReference>
<name>A0A1E3SAR7_MYCIE</name>
<comment type="caution">
    <text evidence="4">The sequence shown here is derived from an EMBL/GenBank/DDBJ whole genome shotgun (WGS) entry which is preliminary data.</text>
</comment>
<feature type="domain" description="SHSP" evidence="3">
    <location>
        <begin position="21"/>
        <end position="131"/>
    </location>
</feature>
<dbReference type="Proteomes" id="UP000192739">
    <property type="component" value="Unassembled WGS sequence"/>
</dbReference>
<evidence type="ECO:0000259" key="3">
    <source>
        <dbReference type="PROSITE" id="PS01031"/>
    </source>
</evidence>
<dbReference type="PROSITE" id="PS01031">
    <property type="entry name" value="SHSP"/>
    <property type="match status" value="1"/>
</dbReference>
<dbReference type="RefSeq" id="WP_069421061.1">
    <property type="nucleotide sequence ID" value="NZ_CBCRZH010000001.1"/>
</dbReference>
<dbReference type="Pfam" id="PF00011">
    <property type="entry name" value="HSP20"/>
    <property type="match status" value="1"/>
</dbReference>
<dbReference type="STRING" id="28445.BHQ20_20750"/>